<reference evidence="9 10" key="1">
    <citation type="submission" date="2024-08" db="EMBL/GenBank/DDBJ databases">
        <authorList>
            <person name="Cucini C."/>
            <person name="Frati F."/>
        </authorList>
    </citation>
    <scope>NUCLEOTIDE SEQUENCE [LARGE SCALE GENOMIC DNA]</scope>
</reference>
<evidence type="ECO:0000256" key="3">
    <source>
        <dbReference type="ARBA" id="ARBA00022763"/>
    </source>
</evidence>
<evidence type="ECO:0000256" key="7">
    <source>
        <dbReference type="SAM" id="MobiDB-lite"/>
    </source>
</evidence>
<keyword evidence="3" id="KW-0227">DNA damage</keyword>
<protein>
    <recommendedName>
        <fullName evidence="8">ERCC1-like central domain-containing protein</fullName>
    </recommendedName>
</protein>
<comment type="similarity">
    <text evidence="2">Belongs to the ERCC1/RAD10/SWI10 family.</text>
</comment>
<keyword evidence="10" id="KW-1185">Reference proteome</keyword>
<dbReference type="Pfam" id="PF03834">
    <property type="entry name" value="Rad10"/>
    <property type="match status" value="1"/>
</dbReference>
<dbReference type="CDD" id="cd22325">
    <property type="entry name" value="ERCC1_C-like"/>
    <property type="match status" value="1"/>
</dbReference>
<evidence type="ECO:0000256" key="4">
    <source>
        <dbReference type="ARBA" id="ARBA00023125"/>
    </source>
</evidence>
<evidence type="ECO:0000256" key="1">
    <source>
        <dbReference type="ARBA" id="ARBA00004123"/>
    </source>
</evidence>
<dbReference type="SUPFAM" id="SSF52980">
    <property type="entry name" value="Restriction endonuclease-like"/>
    <property type="match status" value="1"/>
</dbReference>
<feature type="region of interest" description="Disordered" evidence="7">
    <location>
        <begin position="1"/>
        <end position="66"/>
    </location>
</feature>
<dbReference type="EMBL" id="CAXLJM020000108">
    <property type="protein sequence ID" value="CAL8135499.1"/>
    <property type="molecule type" value="Genomic_DNA"/>
</dbReference>
<dbReference type="SUPFAM" id="SSF47781">
    <property type="entry name" value="RuvA domain 2-like"/>
    <property type="match status" value="1"/>
</dbReference>
<dbReference type="Proteomes" id="UP001642540">
    <property type="component" value="Unassembled WGS sequence"/>
</dbReference>
<dbReference type="InterPro" id="IPR010994">
    <property type="entry name" value="RuvA_2-like"/>
</dbReference>
<dbReference type="PANTHER" id="PTHR12749:SF0">
    <property type="entry name" value="DNA EXCISION REPAIR PROTEIN ERCC-1"/>
    <property type="match status" value="1"/>
</dbReference>
<dbReference type="Pfam" id="PF14520">
    <property type="entry name" value="HHH_5"/>
    <property type="match status" value="1"/>
</dbReference>
<evidence type="ECO:0000256" key="2">
    <source>
        <dbReference type="ARBA" id="ARBA00008283"/>
    </source>
</evidence>
<comment type="subcellular location">
    <subcellularLocation>
        <location evidence="1">Nucleus</location>
    </subcellularLocation>
</comment>
<keyword evidence="5" id="KW-0234">DNA repair</keyword>
<accession>A0ABP1RTR2</accession>
<proteinExistence type="inferred from homology"/>
<dbReference type="Gene3D" id="1.10.150.20">
    <property type="entry name" value="5' to 3' exonuclease, C-terminal subdomain"/>
    <property type="match status" value="1"/>
</dbReference>
<sequence length="259" mass="28259">MDEDELDMVLASVPIPGCSTSTATASSSAENVAGTSESTPSTSTSSEVPGPSVGKGSASGTSILVNPRQRGNPVLKHIRNVPWEYAEIVPDYVMGATTCALYLSVRYYNLHPDYIHDRLKELRQSYILRVLLVQIDVPDPYPIMKTLTHIAMLADLTIMPCHTVEEAGKMLETYKIYENKPPDLIQEKQDSDSLQQVIDALTTIRSVNKTDAVTLLSSFGTLAKLVEAEPARIALCPGIGPQKAVRIHAALHEPFKSNR</sequence>
<keyword evidence="4" id="KW-0238">DNA-binding</keyword>
<organism evidence="9 10">
    <name type="scientific">Orchesella dallaii</name>
    <dbReference type="NCBI Taxonomy" id="48710"/>
    <lineage>
        <taxon>Eukaryota</taxon>
        <taxon>Metazoa</taxon>
        <taxon>Ecdysozoa</taxon>
        <taxon>Arthropoda</taxon>
        <taxon>Hexapoda</taxon>
        <taxon>Collembola</taxon>
        <taxon>Entomobryomorpha</taxon>
        <taxon>Entomobryoidea</taxon>
        <taxon>Orchesellidae</taxon>
        <taxon>Orchesellinae</taxon>
        <taxon>Orchesella</taxon>
    </lineage>
</organism>
<dbReference type="InterPro" id="IPR047260">
    <property type="entry name" value="ERCC1-like_central_dom"/>
</dbReference>
<dbReference type="PANTHER" id="PTHR12749">
    <property type="entry name" value="EXCISION REPAIR CROSS-COMPLEMENTING 1 ERCC1"/>
    <property type="match status" value="1"/>
</dbReference>
<evidence type="ECO:0000256" key="6">
    <source>
        <dbReference type="ARBA" id="ARBA00023242"/>
    </source>
</evidence>
<feature type="compositionally biased region" description="Low complexity" evidence="7">
    <location>
        <begin position="19"/>
        <end position="54"/>
    </location>
</feature>
<dbReference type="InterPro" id="IPR011335">
    <property type="entry name" value="Restrct_endonuc-II-like"/>
</dbReference>
<dbReference type="InterPro" id="IPR004579">
    <property type="entry name" value="ERCC1/RAD10/SWI10"/>
</dbReference>
<evidence type="ECO:0000256" key="5">
    <source>
        <dbReference type="ARBA" id="ARBA00023204"/>
    </source>
</evidence>
<evidence type="ECO:0000313" key="10">
    <source>
        <dbReference type="Proteomes" id="UP001642540"/>
    </source>
</evidence>
<evidence type="ECO:0000259" key="8">
    <source>
        <dbReference type="Pfam" id="PF03834"/>
    </source>
</evidence>
<dbReference type="NCBIfam" id="TIGR00597">
    <property type="entry name" value="rad10"/>
    <property type="match status" value="1"/>
</dbReference>
<dbReference type="Gene3D" id="3.40.50.10130">
    <property type="match status" value="1"/>
</dbReference>
<keyword evidence="6" id="KW-0539">Nucleus</keyword>
<gene>
    <name evidence="9" type="ORF">ODALV1_LOCUS26012</name>
</gene>
<evidence type="ECO:0000313" key="9">
    <source>
        <dbReference type="EMBL" id="CAL8135499.1"/>
    </source>
</evidence>
<comment type="caution">
    <text evidence="9">The sequence shown here is derived from an EMBL/GenBank/DDBJ whole genome shotgun (WGS) entry which is preliminary data.</text>
</comment>
<name>A0ABP1RTR2_9HEXA</name>
<feature type="domain" description="ERCC1-like central" evidence="8">
    <location>
        <begin position="62"/>
        <end position="175"/>
    </location>
</feature>